<feature type="transmembrane region" description="Helical" evidence="1">
    <location>
        <begin position="65"/>
        <end position="86"/>
    </location>
</feature>
<name>A0A5C3PXQ7_9APHY</name>
<feature type="transmembrane region" description="Helical" evidence="1">
    <location>
        <begin position="334"/>
        <end position="356"/>
    </location>
</feature>
<dbReference type="InParanoid" id="A0A5C3PXQ7"/>
<evidence type="ECO:0000313" key="3">
    <source>
        <dbReference type="Proteomes" id="UP000308197"/>
    </source>
</evidence>
<keyword evidence="1" id="KW-0812">Transmembrane</keyword>
<evidence type="ECO:0000313" key="2">
    <source>
        <dbReference type="EMBL" id="TFK94635.1"/>
    </source>
</evidence>
<feature type="transmembrane region" description="Helical" evidence="1">
    <location>
        <begin position="258"/>
        <end position="282"/>
    </location>
</feature>
<dbReference type="Proteomes" id="UP000308197">
    <property type="component" value="Unassembled WGS sequence"/>
</dbReference>
<dbReference type="EMBL" id="ML210967">
    <property type="protein sequence ID" value="TFK94635.1"/>
    <property type="molecule type" value="Genomic_DNA"/>
</dbReference>
<proteinExistence type="predicted"/>
<feature type="transmembrane region" description="Helical" evidence="1">
    <location>
        <begin position="36"/>
        <end position="58"/>
    </location>
</feature>
<keyword evidence="1" id="KW-0472">Membrane</keyword>
<keyword evidence="3" id="KW-1185">Reference proteome</keyword>
<protein>
    <submittedName>
        <fullName evidence="2">Uncharacterized protein</fullName>
    </submittedName>
</protein>
<sequence>MAFLSLRRDFGDDQALPPQLPLIPSPVGGTPSPIDYAPSCLFVALYALLVPLALYRIFARSSRNLIVVFTLGLIAERIVFFVIRAWEAHAPNSQRTSPVFLAYAQSTLAAGFVSVGKDLVAAVRCLLVRAATTRASESESEAANALEAEAELASEKSPSSALIGTATFADEPPKTARISTLPLAMPFALSIGPSTRPTRASGGWWRWMTAKRERTLYDIACVCMSVAFVIVIALSLGSGGVYAKGMYVESWASRTLQLRYISCGLALVLISIVHMGAFWAWARNPTMGYGSVTIMSAICTLLTIVGVYRLIVMGSETENLLASTGSLNSNQSKAAFYVFHIAPEWLAIAIVLGVNVRERFVLGGRIDATDTAAATMIAITSVAV</sequence>
<feature type="transmembrane region" description="Helical" evidence="1">
    <location>
        <begin position="294"/>
        <end position="314"/>
    </location>
</feature>
<evidence type="ECO:0000256" key="1">
    <source>
        <dbReference type="SAM" id="Phobius"/>
    </source>
</evidence>
<feature type="transmembrane region" description="Helical" evidence="1">
    <location>
        <begin position="106"/>
        <end position="127"/>
    </location>
</feature>
<dbReference type="AlphaFoldDB" id="A0A5C3PXQ7"/>
<gene>
    <name evidence="2" type="ORF">K466DRAFT_657656</name>
</gene>
<accession>A0A5C3PXQ7</accession>
<organism evidence="2 3">
    <name type="scientific">Polyporus arcularius HHB13444</name>
    <dbReference type="NCBI Taxonomy" id="1314778"/>
    <lineage>
        <taxon>Eukaryota</taxon>
        <taxon>Fungi</taxon>
        <taxon>Dikarya</taxon>
        <taxon>Basidiomycota</taxon>
        <taxon>Agaricomycotina</taxon>
        <taxon>Agaricomycetes</taxon>
        <taxon>Polyporales</taxon>
        <taxon>Polyporaceae</taxon>
        <taxon>Polyporus</taxon>
    </lineage>
</organism>
<reference evidence="2 3" key="1">
    <citation type="journal article" date="2019" name="Nat. Ecol. Evol.">
        <title>Megaphylogeny resolves global patterns of mushroom evolution.</title>
        <authorList>
            <person name="Varga T."/>
            <person name="Krizsan K."/>
            <person name="Foldi C."/>
            <person name="Dima B."/>
            <person name="Sanchez-Garcia M."/>
            <person name="Sanchez-Ramirez S."/>
            <person name="Szollosi G.J."/>
            <person name="Szarkandi J.G."/>
            <person name="Papp V."/>
            <person name="Albert L."/>
            <person name="Andreopoulos W."/>
            <person name="Angelini C."/>
            <person name="Antonin V."/>
            <person name="Barry K.W."/>
            <person name="Bougher N.L."/>
            <person name="Buchanan P."/>
            <person name="Buyck B."/>
            <person name="Bense V."/>
            <person name="Catcheside P."/>
            <person name="Chovatia M."/>
            <person name="Cooper J."/>
            <person name="Damon W."/>
            <person name="Desjardin D."/>
            <person name="Finy P."/>
            <person name="Geml J."/>
            <person name="Haridas S."/>
            <person name="Hughes K."/>
            <person name="Justo A."/>
            <person name="Karasinski D."/>
            <person name="Kautmanova I."/>
            <person name="Kiss B."/>
            <person name="Kocsube S."/>
            <person name="Kotiranta H."/>
            <person name="LaButti K.M."/>
            <person name="Lechner B.E."/>
            <person name="Liimatainen K."/>
            <person name="Lipzen A."/>
            <person name="Lukacs Z."/>
            <person name="Mihaltcheva S."/>
            <person name="Morgado L.N."/>
            <person name="Niskanen T."/>
            <person name="Noordeloos M.E."/>
            <person name="Ohm R.A."/>
            <person name="Ortiz-Santana B."/>
            <person name="Ovrebo C."/>
            <person name="Racz N."/>
            <person name="Riley R."/>
            <person name="Savchenko A."/>
            <person name="Shiryaev A."/>
            <person name="Soop K."/>
            <person name="Spirin V."/>
            <person name="Szebenyi C."/>
            <person name="Tomsovsky M."/>
            <person name="Tulloss R.E."/>
            <person name="Uehling J."/>
            <person name="Grigoriev I.V."/>
            <person name="Vagvolgyi C."/>
            <person name="Papp T."/>
            <person name="Martin F.M."/>
            <person name="Miettinen O."/>
            <person name="Hibbett D.S."/>
            <person name="Nagy L.G."/>
        </authorList>
    </citation>
    <scope>NUCLEOTIDE SEQUENCE [LARGE SCALE GENOMIC DNA]</scope>
    <source>
        <strain evidence="2 3">HHB13444</strain>
    </source>
</reference>
<feature type="transmembrane region" description="Helical" evidence="1">
    <location>
        <begin position="216"/>
        <end position="238"/>
    </location>
</feature>
<keyword evidence="1" id="KW-1133">Transmembrane helix</keyword>